<keyword evidence="5 16" id="KW-0812">Transmembrane</keyword>
<dbReference type="InterPro" id="IPR002350">
    <property type="entry name" value="Kazal_dom"/>
</dbReference>
<dbReference type="InterPro" id="IPR036259">
    <property type="entry name" value="MFS_trans_sf"/>
</dbReference>
<feature type="transmembrane region" description="Helical" evidence="16">
    <location>
        <begin position="540"/>
        <end position="563"/>
    </location>
</feature>
<dbReference type="InterPro" id="IPR036058">
    <property type="entry name" value="Kazal_dom_sf"/>
</dbReference>
<evidence type="ECO:0000256" key="15">
    <source>
        <dbReference type="ARBA" id="ARBA00053590"/>
    </source>
</evidence>
<feature type="domain" description="Kazal-like" evidence="18">
    <location>
        <begin position="421"/>
        <end position="476"/>
    </location>
</feature>
<keyword evidence="6 16" id="KW-1133">Transmembrane helix</keyword>
<dbReference type="Pfam" id="PF07648">
    <property type="entry name" value="Kazal_2"/>
    <property type="match status" value="1"/>
</dbReference>
<evidence type="ECO:0000256" key="8">
    <source>
        <dbReference type="ARBA" id="ARBA00023065"/>
    </source>
</evidence>
<feature type="transmembrane region" description="Helical" evidence="16">
    <location>
        <begin position="306"/>
        <end position="324"/>
    </location>
</feature>
<evidence type="ECO:0000256" key="3">
    <source>
        <dbReference type="ARBA" id="ARBA00022448"/>
    </source>
</evidence>
<evidence type="ECO:0000256" key="17">
    <source>
        <dbReference type="SAM" id="MobiDB-lite"/>
    </source>
</evidence>
<dbReference type="InterPro" id="IPR004156">
    <property type="entry name" value="OATP"/>
</dbReference>
<reference evidence="19 20" key="1">
    <citation type="submission" date="2012-03" db="EMBL/GenBank/DDBJ databases">
        <title>Whole Genome Assembly of Papio anubis.</title>
        <authorList>
            <person name="Liu Y.L."/>
            <person name="Abraham K.A."/>
            <person name="Akbar H.A."/>
            <person name="Ali S.A."/>
            <person name="Anosike U.A."/>
            <person name="Aqrawi P.A."/>
            <person name="Arias F.A."/>
            <person name="Attaway T.A."/>
            <person name="Awwad R.A."/>
            <person name="Babu C.B."/>
            <person name="Bandaranaike D.B."/>
            <person name="Battles P.B."/>
            <person name="Bell A.B."/>
            <person name="Beltran B.B."/>
            <person name="Berhane-Mersha D.B."/>
            <person name="Bess C.B."/>
            <person name="Bickham C.B."/>
            <person name="Bolden T.B."/>
            <person name="Carter K.C."/>
            <person name="Chau D.C."/>
            <person name="Chavez A.C."/>
            <person name="Clerc-Blankenburg K.C."/>
            <person name="Coyle M.C."/>
            <person name="Dao M.D."/>
            <person name="Davila M.L.D."/>
            <person name="Davy-Carroll L.D."/>
            <person name="Denson S.D."/>
            <person name="Dinh H.D."/>
            <person name="Fernandez S.F."/>
            <person name="Fernando P.F."/>
            <person name="Forbes L.F."/>
            <person name="Francis C.F."/>
            <person name="Francisco L.F."/>
            <person name="Fu Q.F."/>
            <person name="Garcia-Iii R.G."/>
            <person name="Garrett T.G."/>
            <person name="Gross S.G."/>
            <person name="Gubbala S.G."/>
            <person name="Hirani K.H."/>
            <person name="Hogues M.H."/>
            <person name="Hollins B.H."/>
            <person name="Jackson L.J."/>
            <person name="Javaid M.J."/>
            <person name="Jhangiani S.J."/>
            <person name="Johnson A.J."/>
            <person name="Johnson B.J."/>
            <person name="Jones J.J."/>
            <person name="Joshi V.J."/>
            <person name="Kalu J.K."/>
            <person name="Khan N.K."/>
            <person name="Korchina V.K."/>
            <person name="Kovar C.K."/>
            <person name="Lago L.L."/>
            <person name="Lara F.L."/>
            <person name="Le T.-K.L."/>
            <person name="Lee S.L."/>
            <person name="Legall-Iii F.L."/>
            <person name="Lemon S.L."/>
            <person name="Liu J.L."/>
            <person name="Liu Y.-S.L."/>
            <person name="Liyanage D.L."/>
            <person name="Lopez J.L."/>
            <person name="Lorensuhewa L.L."/>
            <person name="Mata R.M."/>
            <person name="Mathew T.M."/>
            <person name="Mercado C.M."/>
            <person name="Mercado I.M."/>
            <person name="Morales K.M."/>
            <person name="Morgan M.M."/>
            <person name="Munidasa M.M."/>
            <person name="Ngo D.N."/>
            <person name="Nguyen L.N."/>
            <person name="Nguyen T.N."/>
            <person name="Nguyen N.N."/>
            <person name="Obregon M.O."/>
            <person name="Okwuonu G.O."/>
            <person name="Ongeri F.O."/>
            <person name="Onwere C.O."/>
            <person name="Osifeso I.O."/>
            <person name="Parra A.P."/>
            <person name="Patil S.P."/>
            <person name="Perez A.P."/>
            <person name="Perez Y.P."/>
            <person name="Pham C.P."/>
            <person name="Pu L.-L.P."/>
            <person name="Puazo M.P."/>
            <person name="Quiroz J.Q."/>
            <person name="Rouhana J.R."/>
            <person name="Ruiz M.R."/>
            <person name="Ruiz S.-J.R."/>
            <person name="Saada N.S."/>
            <person name="Santibanez J.S."/>
            <person name="Scheel M.S."/>
            <person name="Schneider B.S."/>
            <person name="Simmons D.S."/>
            <person name="Sisson I.S."/>
            <person name="Tang L.-Y.T."/>
            <person name="Thornton R.T."/>
            <person name="Tisius J.T."/>
            <person name="Toledanes G.T."/>
            <person name="Trejos Z.T."/>
            <person name="Usmani K.U."/>
            <person name="Varghese R.V."/>
            <person name="Vattathil S.V."/>
            <person name="Vee V.V."/>
            <person name="Walker D.W."/>
            <person name="Weissenberger G.W."/>
            <person name="White C.W."/>
            <person name="Williams A.W."/>
            <person name="Woodworth J.W."/>
            <person name="Wright R.W."/>
            <person name="Zhu Y.Z."/>
            <person name="Han Y.H."/>
            <person name="Newsham I.N."/>
            <person name="Nazareth L.N."/>
            <person name="Worley K.W."/>
            <person name="Muzny D.M."/>
            <person name="Rogers J.R."/>
            <person name="Gibbs R.G."/>
        </authorList>
    </citation>
    <scope>NUCLEOTIDE SEQUENCE [LARGE SCALE GENOMIC DNA]</scope>
</reference>
<keyword evidence="7" id="KW-0445">Lipid transport</keyword>
<comment type="caution">
    <text evidence="16">Lacks conserved residue(s) required for the propagation of feature annotation.</text>
</comment>
<keyword evidence="20" id="KW-1185">Reference proteome</keyword>
<dbReference type="Gene3D" id="1.20.1250.20">
    <property type="entry name" value="MFS general substrate transporter like domains"/>
    <property type="match status" value="1"/>
</dbReference>
<dbReference type="Bgee" id="ENSPANG00000016196">
    <property type="expression patterns" value="Expressed in pigmented layer of retina and 39 other cell types or tissues"/>
</dbReference>
<dbReference type="Proteomes" id="UP000028761">
    <property type="component" value="Chromosome 9"/>
</dbReference>
<comment type="catalytic activity">
    <reaction evidence="14">
        <text>L-thyroxine sulfate(out) = L-thyroxine sulfate(in)</text>
        <dbReference type="Rhea" id="RHEA:73311"/>
        <dbReference type="ChEBI" id="CHEBI:176512"/>
    </reaction>
</comment>
<feature type="transmembrane region" description="Helical" evidence="16">
    <location>
        <begin position="110"/>
        <end position="128"/>
    </location>
</feature>
<dbReference type="SUPFAM" id="SSF103473">
    <property type="entry name" value="MFS general substrate transporter"/>
    <property type="match status" value="1"/>
</dbReference>
<dbReference type="GO" id="GO:0006811">
    <property type="term" value="P:monoatomic ion transport"/>
    <property type="evidence" value="ECO:0007669"/>
    <property type="project" value="UniProtKB-KW"/>
</dbReference>
<keyword evidence="10" id="KW-1015">Disulfide bond</keyword>
<dbReference type="FunFam" id="3.30.60.30:FF:000048">
    <property type="entry name" value="Solute carrier organic anion transporter family member"/>
    <property type="match status" value="1"/>
</dbReference>
<reference evidence="19" key="3">
    <citation type="submission" date="2025-09" db="UniProtKB">
        <authorList>
            <consortium name="Ensembl"/>
        </authorList>
    </citation>
    <scope>IDENTIFICATION</scope>
</reference>
<keyword evidence="8 16" id="KW-0406">Ion transport</keyword>
<comment type="catalytic activity">
    <reaction evidence="12">
        <text>3,3',5'-triiodo-L-thyronine(out) = 3,3',5'-triiodo-L-thyronine(in)</text>
        <dbReference type="Rhea" id="RHEA:71815"/>
        <dbReference type="ChEBI" id="CHEBI:57261"/>
    </reaction>
</comment>
<comment type="function">
    <text evidence="15">Mediates the Na(+)-independent high affinity transport of organic anions such as the thyroid hormones L-thyroxine (T4), L-thyroxine sulfate (T4S), and 3,3',5'-triiodo-L-thyronine (reverse T3, rT3) at the plasma membrane. Regulates T4 levels in different brain regions by transporting T4, and also by serving as an export pump for T4S, which is a source of T4 after hydrolysis by local sulfatases. Increases the access of these substrates to the intracellular sites where they are metabolized by the deiodinases. Other potential substrates, such as triiodothyronine (T3), 17-beta-glucuronosyl estradiol (17beta-estradiol 17-O-(beta-D-glucuronate)), estrone-3-sulfate (E1S) and sulfobromophthalein (BSP) are transported with much lower efficiency. Transports T4 and E1S in a pH-insensitive manner. Facilitates the transport of thyroid hormones across the blood-brain barrier and into glia and neuronal cells in the brain.</text>
</comment>
<keyword evidence="3 16" id="KW-0813">Transport</keyword>
<feature type="transmembrane region" description="Helical" evidence="16">
    <location>
        <begin position="501"/>
        <end position="528"/>
    </location>
</feature>
<dbReference type="GO" id="GO:0043252">
    <property type="term" value="P:sodium-independent organic anion transport"/>
    <property type="evidence" value="ECO:0007669"/>
    <property type="project" value="TreeGrafter"/>
</dbReference>
<evidence type="ECO:0000256" key="13">
    <source>
        <dbReference type="ARBA" id="ARBA00051340"/>
    </source>
</evidence>
<dbReference type="SUPFAM" id="SSF100895">
    <property type="entry name" value="Kazal-type serine protease inhibitors"/>
    <property type="match status" value="1"/>
</dbReference>
<evidence type="ECO:0000256" key="16">
    <source>
        <dbReference type="RuleBase" id="RU362056"/>
    </source>
</evidence>
<dbReference type="NCBIfam" id="TIGR00805">
    <property type="entry name" value="oat"/>
    <property type="match status" value="1"/>
</dbReference>
<feature type="transmembrane region" description="Helical" evidence="16">
    <location>
        <begin position="376"/>
        <end position="396"/>
    </location>
</feature>
<accession>A0A2I3LEX4</accession>
<evidence type="ECO:0000256" key="12">
    <source>
        <dbReference type="ARBA" id="ARBA00050960"/>
    </source>
</evidence>
<evidence type="ECO:0000256" key="7">
    <source>
        <dbReference type="ARBA" id="ARBA00023055"/>
    </source>
</evidence>
<sequence length="663" mass="73242">MDTSSKENIQLFCKTSVQPVGRPSFKTEYPSSEEKQPCCGELKVFLGALSFVYFAKALAEGYLKSTITQIERRFDIPSSLVGVIDGSFEIGNLLVITFVSYFGAKLHRPKIIGAGCLIMGVGTLLIAMPQFFMEQYKYEIYSPSSNSTLSISPCLLESSSQLPVSVMEKSKSKISNGCVQTVAIIGPIFGFLLGSLCAKLYVDIGFVNLDHITITPKDPQWVGAWWLGYLIAGIISLLAAVPFWYLPKSLPRSQSREDSNSSSEKSKFIRDDHTDYQTPQGENAKIMEMARDFLPSLKNLFGNPVYFLYLCTSTVQFNSLFGMVTYKPKYIEQQYGQSSSRANFVIGLINIPAVALGIFSGGIAMKKFRISVCGAAKLYLGSSVFGYLLFLSLFALGCENSDVAGLTVSYQGTKPVSYHERALFSDCNSRCKCSETKWEPMCGENGITYVSACLAGCQTSNRSGKNIIFYNCTCVGLAASKSGNSSGIVGRCQKDNGCPQMFLYFLVISVITSYTLSLGGIPGYILLLRCIKPQLKSFALGIYTLSIRVLAGIPAPVYFGVLIDTSCLKWGFKRCGSRGSCRLYDSNVFRHIYLGLTVILGTVSIFLSIAVLFILKKNYVSKHRSFIMKRERTMVSTRFQKENCTTSDHLLQPKYWPGKETQL</sequence>
<evidence type="ECO:0000256" key="10">
    <source>
        <dbReference type="ARBA" id="ARBA00023157"/>
    </source>
</evidence>
<feature type="region of interest" description="Disordered" evidence="17">
    <location>
        <begin position="251"/>
        <end position="279"/>
    </location>
</feature>
<evidence type="ECO:0000259" key="18">
    <source>
        <dbReference type="PROSITE" id="PS51465"/>
    </source>
</evidence>
<evidence type="ECO:0000313" key="20">
    <source>
        <dbReference type="Proteomes" id="UP000028761"/>
    </source>
</evidence>
<comment type="subcellular location">
    <subcellularLocation>
        <location evidence="1 16">Cell membrane</location>
        <topology evidence="1 16">Multi-pass membrane protein</topology>
    </subcellularLocation>
</comment>
<keyword evidence="4" id="KW-1003">Cell membrane</keyword>
<dbReference type="GO" id="GO:0015347">
    <property type="term" value="F:sodium-independent organic anion transmembrane transporter activity"/>
    <property type="evidence" value="ECO:0007669"/>
    <property type="project" value="TreeGrafter"/>
</dbReference>
<evidence type="ECO:0000256" key="4">
    <source>
        <dbReference type="ARBA" id="ARBA00022475"/>
    </source>
</evidence>
<feature type="transmembrane region" description="Helical" evidence="16">
    <location>
        <begin position="177"/>
        <end position="202"/>
    </location>
</feature>
<evidence type="ECO:0000313" key="19">
    <source>
        <dbReference type="Ensembl" id="ENSPANP00000021994.1"/>
    </source>
</evidence>
<evidence type="ECO:0000256" key="1">
    <source>
        <dbReference type="ARBA" id="ARBA00004651"/>
    </source>
</evidence>
<evidence type="ECO:0000256" key="9">
    <source>
        <dbReference type="ARBA" id="ARBA00023136"/>
    </source>
</evidence>
<dbReference type="AlphaFoldDB" id="A0A2I3LEX4"/>
<reference evidence="19" key="2">
    <citation type="submission" date="2025-08" db="UniProtKB">
        <authorList>
            <consortium name="Ensembl"/>
        </authorList>
    </citation>
    <scope>IDENTIFICATION</scope>
</reference>
<feature type="compositionally biased region" description="Basic and acidic residues" evidence="17">
    <location>
        <begin position="254"/>
        <end position="275"/>
    </location>
</feature>
<dbReference type="PANTHER" id="PTHR11388">
    <property type="entry name" value="ORGANIC ANION TRANSPORTER"/>
    <property type="match status" value="1"/>
</dbReference>
<dbReference type="Ensembl" id="ENSPANT00000037579.2">
    <property type="protein sequence ID" value="ENSPANP00000021994.1"/>
    <property type="gene ID" value="ENSPANG00000016196.3"/>
</dbReference>
<proteinExistence type="inferred from homology"/>
<dbReference type="GO" id="GO:0016323">
    <property type="term" value="C:basolateral plasma membrane"/>
    <property type="evidence" value="ECO:0007669"/>
    <property type="project" value="UniProtKB-ARBA"/>
</dbReference>
<feature type="transmembrane region" description="Helical" evidence="16">
    <location>
        <begin position="222"/>
        <end position="246"/>
    </location>
</feature>
<evidence type="ECO:0000256" key="5">
    <source>
        <dbReference type="ARBA" id="ARBA00022692"/>
    </source>
</evidence>
<keyword evidence="11" id="KW-0325">Glycoprotein</keyword>
<feature type="transmembrane region" description="Helical" evidence="16">
    <location>
        <begin position="592"/>
        <end position="615"/>
    </location>
</feature>
<dbReference type="PANTHER" id="PTHR11388:SF99">
    <property type="entry name" value="SOLUTE CARRIER ORGANIC ANION TRANSPORTER FAMILY MEMBER 1C1"/>
    <property type="match status" value="1"/>
</dbReference>
<dbReference type="PROSITE" id="PS51465">
    <property type="entry name" value="KAZAL_2"/>
    <property type="match status" value="1"/>
</dbReference>
<evidence type="ECO:0000256" key="14">
    <source>
        <dbReference type="ARBA" id="ARBA00052624"/>
    </source>
</evidence>
<dbReference type="Pfam" id="PF03137">
    <property type="entry name" value="OATP"/>
    <property type="match status" value="2"/>
</dbReference>
<gene>
    <name evidence="19" type="primary">SLCO1C1</name>
</gene>
<feature type="transmembrane region" description="Helical" evidence="16">
    <location>
        <begin position="344"/>
        <end position="364"/>
    </location>
</feature>
<comment type="similarity">
    <text evidence="2 16">Belongs to the organo anion transporter (TC 2.A.60) family.</text>
</comment>
<evidence type="ECO:0000256" key="6">
    <source>
        <dbReference type="ARBA" id="ARBA00022989"/>
    </source>
</evidence>
<name>A0A2I3LEX4_PAPAN</name>
<dbReference type="GeneTree" id="ENSGT01150000286901"/>
<keyword evidence="9 16" id="KW-0472">Membrane</keyword>
<evidence type="ECO:0000256" key="2">
    <source>
        <dbReference type="ARBA" id="ARBA00009657"/>
    </source>
</evidence>
<dbReference type="GO" id="GO:0015125">
    <property type="term" value="F:bile acid transmembrane transporter activity"/>
    <property type="evidence" value="ECO:0007669"/>
    <property type="project" value="TreeGrafter"/>
</dbReference>
<comment type="catalytic activity">
    <reaction evidence="13">
        <text>L-thyroxine(out) = L-thyroxine(in)</text>
        <dbReference type="Rhea" id="RHEA:71819"/>
        <dbReference type="ChEBI" id="CHEBI:58448"/>
    </reaction>
</comment>
<protein>
    <recommendedName>
        <fullName evidence="16">Solute carrier organic anion transporter family member</fullName>
    </recommendedName>
</protein>
<evidence type="ECO:0000256" key="11">
    <source>
        <dbReference type="ARBA" id="ARBA00023180"/>
    </source>
</evidence>
<organism evidence="19 20">
    <name type="scientific">Papio anubis</name>
    <name type="common">Olive baboon</name>
    <dbReference type="NCBI Taxonomy" id="9555"/>
    <lineage>
        <taxon>Eukaryota</taxon>
        <taxon>Metazoa</taxon>
        <taxon>Chordata</taxon>
        <taxon>Craniata</taxon>
        <taxon>Vertebrata</taxon>
        <taxon>Euteleostomi</taxon>
        <taxon>Mammalia</taxon>
        <taxon>Eutheria</taxon>
        <taxon>Euarchontoglires</taxon>
        <taxon>Primates</taxon>
        <taxon>Haplorrhini</taxon>
        <taxon>Catarrhini</taxon>
        <taxon>Cercopithecidae</taxon>
        <taxon>Cercopithecinae</taxon>
        <taxon>Papio</taxon>
    </lineage>
</organism>